<keyword evidence="3" id="KW-1185">Reference proteome</keyword>
<evidence type="ECO:0000313" key="2">
    <source>
        <dbReference type="EMBL" id="OQO92126.1"/>
    </source>
</evidence>
<dbReference type="GO" id="GO:0016747">
    <property type="term" value="F:acyltransferase activity, transferring groups other than amino-acyl groups"/>
    <property type="evidence" value="ECO:0007669"/>
    <property type="project" value="InterPro"/>
</dbReference>
<evidence type="ECO:0000259" key="1">
    <source>
        <dbReference type="PROSITE" id="PS51186"/>
    </source>
</evidence>
<evidence type="ECO:0000313" key="3">
    <source>
        <dbReference type="Proteomes" id="UP000192591"/>
    </source>
</evidence>
<reference evidence="2 3" key="1">
    <citation type="submission" date="2017-02" db="EMBL/GenBank/DDBJ databases">
        <title>Draft genome of Saccharomonospora sp. 154.</title>
        <authorList>
            <person name="Alonso-Carmona G.S."/>
            <person name="De La Haba R."/>
            <person name="Vera-Gargallo B."/>
            <person name="Sandoval-Trujillo A.H."/>
            <person name="Ramirez-Duran N."/>
            <person name="Ventosa A."/>
        </authorList>
    </citation>
    <scope>NUCLEOTIDE SEQUENCE [LARGE SCALE GENOMIC DNA]</scope>
    <source>
        <strain evidence="2 3">LRS4.154</strain>
    </source>
</reference>
<dbReference type="InterPro" id="IPR000182">
    <property type="entry name" value="GNAT_dom"/>
</dbReference>
<dbReference type="AlphaFoldDB" id="A0A1V9A509"/>
<dbReference type="Gene3D" id="3.40.630.30">
    <property type="match status" value="1"/>
</dbReference>
<feature type="domain" description="N-acetyltransferase" evidence="1">
    <location>
        <begin position="55"/>
        <end position="186"/>
    </location>
</feature>
<dbReference type="STRING" id="1962155.B1813_07645"/>
<organism evidence="2 3">
    <name type="scientific">Saccharomonospora piscinae</name>
    <dbReference type="NCBI Taxonomy" id="687388"/>
    <lineage>
        <taxon>Bacteria</taxon>
        <taxon>Bacillati</taxon>
        <taxon>Actinomycetota</taxon>
        <taxon>Actinomycetes</taxon>
        <taxon>Pseudonocardiales</taxon>
        <taxon>Pseudonocardiaceae</taxon>
        <taxon>Saccharomonospora</taxon>
    </lineage>
</organism>
<dbReference type="PROSITE" id="PS51186">
    <property type="entry name" value="GNAT"/>
    <property type="match status" value="1"/>
</dbReference>
<comment type="caution">
    <text evidence="2">The sequence shown here is derived from an EMBL/GenBank/DDBJ whole genome shotgun (WGS) entry which is preliminary data.</text>
</comment>
<keyword evidence="2" id="KW-0808">Transferase</keyword>
<dbReference type="InterPro" id="IPR016181">
    <property type="entry name" value="Acyl_CoA_acyltransferase"/>
</dbReference>
<name>A0A1V9A509_SACPI</name>
<dbReference type="SUPFAM" id="SSF55729">
    <property type="entry name" value="Acyl-CoA N-acyltransferases (Nat)"/>
    <property type="match status" value="1"/>
</dbReference>
<proteinExistence type="predicted"/>
<dbReference type="EMBL" id="MWIH01000005">
    <property type="protein sequence ID" value="OQO92126.1"/>
    <property type="molecule type" value="Genomic_DNA"/>
</dbReference>
<protein>
    <submittedName>
        <fullName evidence="2">GNAT family N-acetyltransferase</fullName>
    </submittedName>
</protein>
<dbReference type="Proteomes" id="UP000192591">
    <property type="component" value="Unassembled WGS sequence"/>
</dbReference>
<accession>A0A1V9A509</accession>
<dbReference type="CDD" id="cd04301">
    <property type="entry name" value="NAT_SF"/>
    <property type="match status" value="1"/>
</dbReference>
<gene>
    <name evidence="2" type="ORF">B1813_07645</name>
</gene>
<dbReference type="Pfam" id="PF00583">
    <property type="entry name" value="Acetyltransf_1"/>
    <property type="match status" value="1"/>
</dbReference>
<dbReference type="RefSeq" id="WP_081191236.1">
    <property type="nucleotide sequence ID" value="NZ_MWIH01000005.1"/>
</dbReference>
<sequence length="188" mass="21329">MTATSAGHRRVARLTGEEFRALLPDALSVYVAAMNYPPHTAQQRAPMWLTHVLRTGWRSVAAFDADDTLVGVAYGYRGSPGQWWYEQVRRGVLDREGQDTAEAWLTDYFELTEIHVRPDHHGRGLGEALLRTLLDGVDERHVLLSTPEGPTRAWKLYRRLGFTDVLRDYRFAGDPRPFAVLGRTLPLT</sequence>